<evidence type="ECO:0000313" key="1">
    <source>
        <dbReference type="EMBL" id="KAG5985374.1"/>
    </source>
</evidence>
<dbReference type="InterPro" id="IPR053178">
    <property type="entry name" value="Osmoadaptation_assoc"/>
</dbReference>
<proteinExistence type="predicted"/>
<dbReference type="Proteomes" id="UP000748025">
    <property type="component" value="Unassembled WGS sequence"/>
</dbReference>
<accession>A0A9P7N3E4</accession>
<dbReference type="EMBL" id="SRPW01004105">
    <property type="protein sequence ID" value="KAG5985374.1"/>
    <property type="molecule type" value="Genomic_DNA"/>
</dbReference>
<keyword evidence="2" id="KW-1185">Reference proteome</keyword>
<dbReference type="PANTHER" id="PTHR38111">
    <property type="entry name" value="ZN(2)-C6 FUNGAL-TYPE DOMAIN-CONTAINING PROTEIN-RELATED"/>
    <property type="match status" value="1"/>
</dbReference>
<dbReference type="PANTHER" id="PTHR38111:SF9">
    <property type="entry name" value="ZN(2)-C6 FUNGAL-TYPE DOMAIN-CONTAINING PROTEIN"/>
    <property type="match status" value="1"/>
</dbReference>
<gene>
    <name evidence="1" type="ORF">E4U43_006070</name>
</gene>
<protein>
    <submittedName>
        <fullName evidence="1">Uncharacterized protein</fullName>
    </submittedName>
</protein>
<evidence type="ECO:0000313" key="2">
    <source>
        <dbReference type="Proteomes" id="UP000748025"/>
    </source>
</evidence>
<dbReference type="OrthoDB" id="3525185at2759"/>
<name>A0A9P7N3E4_9HYPO</name>
<dbReference type="AlphaFoldDB" id="A0A9P7N3E4"/>
<sequence>MHRCLGYDDAFLFVNQALPGTQELPSKKSASQLKDYWNQQLGAVASRNKGMPGHNPASMISLVGFKDDIVISHFVSNLRIGFEQNPVNMSDAPTMRAAMESFGKQTTAYVSGLGVAELYFSRIHKVGQMTRHAAGLYGQALGRLRTDLDQMSQHFSRSSAFLSLWTAYFLSLYELISSSRADGLWLTHACGVASLKHVKTDAGALAQIEMLGPGAFQSPSANALYEVKRPFIYYNVKAVSCFIMRKRCFLEYEEWKVQPWAHRPASKLPGSMLMDTFVDIPGIVEDTDHLKVEMARMELGLTSSMEVDALRTKVRNRILAAIHSLSESRWKWEDMYPRVCWKTRINLNTTLCLDEDGRPLFDTCLNFVGMKRTFEILMYNASRLLLFRLCDMVGVQEDAAANLEHVCQRHGPFLNPLLLPGMGTPESHALEICRIVDYLMNGEQNYHGAFILLFPLRMAQVQLGSSPKMHNWIGKMLKQFAEEKGLGIGEHLEESRHAESLQKPPMN</sequence>
<organism evidence="1 2">
    <name type="scientific">Claviceps pusilla</name>
    <dbReference type="NCBI Taxonomy" id="123648"/>
    <lineage>
        <taxon>Eukaryota</taxon>
        <taxon>Fungi</taxon>
        <taxon>Dikarya</taxon>
        <taxon>Ascomycota</taxon>
        <taxon>Pezizomycotina</taxon>
        <taxon>Sordariomycetes</taxon>
        <taxon>Hypocreomycetidae</taxon>
        <taxon>Hypocreales</taxon>
        <taxon>Clavicipitaceae</taxon>
        <taxon>Claviceps</taxon>
    </lineage>
</organism>
<reference evidence="1" key="1">
    <citation type="journal article" date="2020" name="bioRxiv">
        <title>Whole genome comparisons of ergot fungi reveals the divergence and evolution of species within the genus Claviceps are the result of varying mechanisms driving genome evolution and host range expansion.</title>
        <authorList>
            <person name="Wyka S.A."/>
            <person name="Mondo S.J."/>
            <person name="Liu M."/>
            <person name="Dettman J."/>
            <person name="Nalam V."/>
            <person name="Broders K.D."/>
        </authorList>
    </citation>
    <scope>NUCLEOTIDE SEQUENCE</scope>
    <source>
        <strain evidence="1">CCC 602</strain>
    </source>
</reference>
<comment type="caution">
    <text evidence="1">The sequence shown here is derived from an EMBL/GenBank/DDBJ whole genome shotgun (WGS) entry which is preliminary data.</text>
</comment>